<gene>
    <name evidence="2" type="ORF">RchiOBHm_Chr2g0106271</name>
</gene>
<accession>A0A2P6RNN7</accession>
<dbReference type="AlphaFoldDB" id="A0A2P6RNN7"/>
<name>A0A2P6RNN7_ROSCH</name>
<dbReference type="OMA" id="DLFETSY"/>
<feature type="transmembrane region" description="Helical" evidence="1">
    <location>
        <begin position="36"/>
        <end position="57"/>
    </location>
</feature>
<keyword evidence="1" id="KW-0472">Membrane</keyword>
<keyword evidence="1" id="KW-1133">Transmembrane helix</keyword>
<protein>
    <submittedName>
        <fullName evidence="2">Uncharacterized protein</fullName>
    </submittedName>
</protein>
<evidence type="ECO:0000256" key="1">
    <source>
        <dbReference type="SAM" id="Phobius"/>
    </source>
</evidence>
<evidence type="ECO:0000313" key="3">
    <source>
        <dbReference type="Proteomes" id="UP000238479"/>
    </source>
</evidence>
<evidence type="ECO:0000313" key="2">
    <source>
        <dbReference type="EMBL" id="PRQ48037.1"/>
    </source>
</evidence>
<reference evidence="2 3" key="1">
    <citation type="journal article" date="2018" name="Nat. Genet.">
        <title>The Rosa genome provides new insights in the design of modern roses.</title>
        <authorList>
            <person name="Bendahmane M."/>
        </authorList>
    </citation>
    <scope>NUCLEOTIDE SEQUENCE [LARGE SCALE GENOMIC DNA]</scope>
    <source>
        <strain evidence="3">cv. Old Blush</strain>
    </source>
</reference>
<sequence>MAYVYHPFSITDVDIMMETSHTVNNKPPIKEIALDIALLFTETLGIVVGTLMAYNLVSGDKAHDTLMPPFYCPH</sequence>
<proteinExistence type="predicted"/>
<comment type="caution">
    <text evidence="2">The sequence shown here is derived from an EMBL/GenBank/DDBJ whole genome shotgun (WGS) entry which is preliminary data.</text>
</comment>
<keyword evidence="1" id="KW-0812">Transmembrane</keyword>
<keyword evidence="3" id="KW-1185">Reference proteome</keyword>
<dbReference type="Proteomes" id="UP000238479">
    <property type="component" value="Chromosome 2"/>
</dbReference>
<dbReference type="STRING" id="74649.A0A2P6RNN7"/>
<organism evidence="2 3">
    <name type="scientific">Rosa chinensis</name>
    <name type="common">China rose</name>
    <dbReference type="NCBI Taxonomy" id="74649"/>
    <lineage>
        <taxon>Eukaryota</taxon>
        <taxon>Viridiplantae</taxon>
        <taxon>Streptophyta</taxon>
        <taxon>Embryophyta</taxon>
        <taxon>Tracheophyta</taxon>
        <taxon>Spermatophyta</taxon>
        <taxon>Magnoliopsida</taxon>
        <taxon>eudicotyledons</taxon>
        <taxon>Gunneridae</taxon>
        <taxon>Pentapetalae</taxon>
        <taxon>rosids</taxon>
        <taxon>fabids</taxon>
        <taxon>Rosales</taxon>
        <taxon>Rosaceae</taxon>
        <taxon>Rosoideae</taxon>
        <taxon>Rosoideae incertae sedis</taxon>
        <taxon>Rosa</taxon>
    </lineage>
</organism>
<dbReference type="EMBL" id="PDCK01000040">
    <property type="protein sequence ID" value="PRQ48037.1"/>
    <property type="molecule type" value="Genomic_DNA"/>
</dbReference>
<dbReference type="Gramene" id="PRQ48037">
    <property type="protein sequence ID" value="PRQ48037"/>
    <property type="gene ID" value="RchiOBHm_Chr2g0106271"/>
</dbReference>